<dbReference type="InterPro" id="IPR058512">
    <property type="entry name" value="DUF8199"/>
</dbReference>
<evidence type="ECO:0000313" key="1">
    <source>
        <dbReference type="EMBL" id="PSK94966.1"/>
    </source>
</evidence>
<proteinExistence type="predicted"/>
<dbReference type="OrthoDB" id="676308at2"/>
<evidence type="ECO:0000313" key="2">
    <source>
        <dbReference type="Proteomes" id="UP000240572"/>
    </source>
</evidence>
<dbReference type="NCBIfam" id="NF047658">
    <property type="entry name" value="HYC_CC_PP"/>
    <property type="match status" value="1"/>
</dbReference>
<sequence length="146" mass="16299">MRLRKLIAIPLLVLYIIAVSGTMVQIHFCGRKVSSWKINQEHAACCCKDAATMPGKSATAAVQDDDCCSSKVVTLKIAQDQNKESIQQLQLTTTDVFVPLTPQFAVPVFLGYTSEATRQVYQSNAPPGRWQDIPLYKLHTRFTYYG</sequence>
<name>A0A2P8DCM6_9BACT</name>
<accession>A0A2P8DCM6</accession>
<keyword evidence="2" id="KW-1185">Reference proteome</keyword>
<dbReference type="RefSeq" id="WP_106521644.1">
    <property type="nucleotide sequence ID" value="NZ_PYGD01000001.1"/>
</dbReference>
<dbReference type="InterPro" id="IPR058060">
    <property type="entry name" value="HYC_CC_PP"/>
</dbReference>
<dbReference type="AlphaFoldDB" id="A0A2P8DCM6"/>
<protein>
    <submittedName>
        <fullName evidence="1">Uncharacterized protein</fullName>
    </submittedName>
</protein>
<dbReference type="Pfam" id="PF26622">
    <property type="entry name" value="DUF8199"/>
    <property type="match status" value="1"/>
</dbReference>
<dbReference type="EMBL" id="PYGD01000001">
    <property type="protein sequence ID" value="PSK94966.1"/>
    <property type="molecule type" value="Genomic_DNA"/>
</dbReference>
<dbReference type="Proteomes" id="UP000240572">
    <property type="component" value="Unassembled WGS sequence"/>
</dbReference>
<reference evidence="1 2" key="1">
    <citation type="submission" date="2018-03" db="EMBL/GenBank/DDBJ databases">
        <title>Genomic Encyclopedia of Type Strains, Phase III (KMG-III): the genomes of soil and plant-associated and newly described type strains.</title>
        <authorList>
            <person name="Whitman W."/>
        </authorList>
    </citation>
    <scope>NUCLEOTIDE SEQUENCE [LARGE SCALE GENOMIC DNA]</scope>
    <source>
        <strain evidence="1 2">CGMCC 1.12700</strain>
    </source>
</reference>
<gene>
    <name evidence="1" type="ORF">B0I18_1011129</name>
</gene>
<organism evidence="1 2">
    <name type="scientific">Taibaiella chishuiensis</name>
    <dbReference type="NCBI Taxonomy" id="1434707"/>
    <lineage>
        <taxon>Bacteria</taxon>
        <taxon>Pseudomonadati</taxon>
        <taxon>Bacteroidota</taxon>
        <taxon>Chitinophagia</taxon>
        <taxon>Chitinophagales</taxon>
        <taxon>Chitinophagaceae</taxon>
        <taxon>Taibaiella</taxon>
    </lineage>
</organism>
<comment type="caution">
    <text evidence="1">The sequence shown here is derived from an EMBL/GenBank/DDBJ whole genome shotgun (WGS) entry which is preliminary data.</text>
</comment>